<name>W2SUN1_NECAM</name>
<dbReference type="AlphaFoldDB" id="W2SUN1"/>
<reference evidence="2" key="1">
    <citation type="journal article" date="2014" name="Nat. Genet.">
        <title>Genome of the human hookworm Necator americanus.</title>
        <authorList>
            <person name="Tang Y.T."/>
            <person name="Gao X."/>
            <person name="Rosa B.A."/>
            <person name="Abubucker S."/>
            <person name="Hallsworth-Pepin K."/>
            <person name="Martin J."/>
            <person name="Tyagi R."/>
            <person name="Heizer E."/>
            <person name="Zhang X."/>
            <person name="Bhonagiri-Palsikar V."/>
            <person name="Minx P."/>
            <person name="Warren W.C."/>
            <person name="Wang Q."/>
            <person name="Zhan B."/>
            <person name="Hotez P.J."/>
            <person name="Sternberg P.W."/>
            <person name="Dougall A."/>
            <person name="Gaze S.T."/>
            <person name="Mulvenna J."/>
            <person name="Sotillo J."/>
            <person name="Ranganathan S."/>
            <person name="Rabelo E.M."/>
            <person name="Wilson R.K."/>
            <person name="Felgner P.L."/>
            <person name="Bethony J."/>
            <person name="Hawdon J.M."/>
            <person name="Gasser R.B."/>
            <person name="Loukas A."/>
            <person name="Mitreva M."/>
        </authorList>
    </citation>
    <scope>NUCLEOTIDE SEQUENCE [LARGE SCALE GENOMIC DNA]</scope>
</reference>
<dbReference type="KEGG" id="nai:NECAME_04443"/>
<organism evidence="1 2">
    <name type="scientific">Necator americanus</name>
    <name type="common">Human hookworm</name>
    <dbReference type="NCBI Taxonomy" id="51031"/>
    <lineage>
        <taxon>Eukaryota</taxon>
        <taxon>Metazoa</taxon>
        <taxon>Ecdysozoa</taxon>
        <taxon>Nematoda</taxon>
        <taxon>Chromadorea</taxon>
        <taxon>Rhabditida</taxon>
        <taxon>Rhabditina</taxon>
        <taxon>Rhabditomorpha</taxon>
        <taxon>Strongyloidea</taxon>
        <taxon>Ancylostomatidae</taxon>
        <taxon>Bunostominae</taxon>
        <taxon>Necator</taxon>
    </lineage>
</organism>
<protein>
    <submittedName>
        <fullName evidence="1">Uncharacterized protein</fullName>
    </submittedName>
</protein>
<sequence>MMSASDDFDILQSLAISFSSASFVPRSRGLVFSVHTHLFGGDEKE</sequence>
<evidence type="ECO:0000313" key="1">
    <source>
        <dbReference type="EMBL" id="ETN72546.1"/>
    </source>
</evidence>
<dbReference type="Proteomes" id="UP000053676">
    <property type="component" value="Unassembled WGS sequence"/>
</dbReference>
<proteinExistence type="predicted"/>
<dbReference type="EMBL" id="KI663873">
    <property type="protein sequence ID" value="ETN72546.1"/>
    <property type="molecule type" value="Genomic_DNA"/>
</dbReference>
<accession>W2SUN1</accession>
<gene>
    <name evidence="1" type="ORF">NECAME_04443</name>
</gene>
<evidence type="ECO:0000313" key="2">
    <source>
        <dbReference type="Proteomes" id="UP000053676"/>
    </source>
</evidence>
<keyword evidence="2" id="KW-1185">Reference proteome</keyword>